<proteinExistence type="predicted"/>
<gene>
    <name evidence="1" type="ORF">CBM2613_B50081</name>
</gene>
<comment type="caution">
    <text evidence="1">The sequence shown here is derived from an EMBL/GenBank/DDBJ whole genome shotgun (WGS) entry which is preliminary data.</text>
</comment>
<protein>
    <submittedName>
        <fullName evidence="1">Uncharacterized protein</fullName>
    </submittedName>
</protein>
<dbReference type="EMBL" id="OFTH01000047">
    <property type="protein sequence ID" value="SOZ72933.1"/>
    <property type="molecule type" value="Genomic_DNA"/>
</dbReference>
<name>A0A375E9R0_9BURK</name>
<reference evidence="1" key="1">
    <citation type="submission" date="2018-01" db="EMBL/GenBank/DDBJ databases">
        <authorList>
            <person name="Clerissi C."/>
        </authorList>
    </citation>
    <scope>NUCLEOTIDE SEQUENCE</scope>
    <source>
        <strain evidence="1">Cupriavidus taiwanensis STM 8556</strain>
    </source>
</reference>
<evidence type="ECO:0000313" key="1">
    <source>
        <dbReference type="EMBL" id="SOZ72933.1"/>
    </source>
</evidence>
<organism evidence="1">
    <name type="scientific">Cupriavidus taiwanensis</name>
    <dbReference type="NCBI Taxonomy" id="164546"/>
    <lineage>
        <taxon>Bacteria</taxon>
        <taxon>Pseudomonadati</taxon>
        <taxon>Pseudomonadota</taxon>
        <taxon>Betaproteobacteria</taxon>
        <taxon>Burkholderiales</taxon>
        <taxon>Burkholderiaceae</taxon>
        <taxon>Cupriavidus</taxon>
    </lineage>
</organism>
<sequence>MTLCHKAITDHYALSSLTLWSYGSCQSPNSESKLFLVNVAMPFILFSDQECGNGVACYTRDGQVER</sequence>
<dbReference type="Proteomes" id="UP000256952">
    <property type="component" value="Chromosome CBM2613_b"/>
</dbReference>
<dbReference type="AlphaFoldDB" id="A0A375E9R0"/>
<accession>A0A375E9R0</accession>